<dbReference type="Proteomes" id="UP000095597">
    <property type="component" value="Unassembled WGS sequence"/>
</dbReference>
<reference evidence="1 2" key="1">
    <citation type="submission" date="2015-09" db="EMBL/GenBank/DDBJ databases">
        <authorList>
            <consortium name="Pathogen Informatics"/>
        </authorList>
    </citation>
    <scope>NUCLEOTIDE SEQUENCE [LARGE SCALE GENOMIC DNA]</scope>
    <source>
        <strain evidence="1 2">2789STDY5834961</strain>
    </source>
</reference>
<dbReference type="AlphaFoldDB" id="A0A173RCB8"/>
<name>A0A173RCB8_9FIRM</name>
<sequence length="129" mass="14766">MRLIDADAEIKKIEEEIERSYKAIDRWRSGGMPGSSLYDIDAKVRQIKNNIADCKREIRMLKSYTTAYNPEAIVKKLEDKIEYAGRLMVEKPADKLDEIANNTAEDYIQAYIEAIELVKGGGNIEQPRI</sequence>
<organism evidence="1 2">
    <name type="scientific">Dorea longicatena</name>
    <dbReference type="NCBI Taxonomy" id="88431"/>
    <lineage>
        <taxon>Bacteria</taxon>
        <taxon>Bacillati</taxon>
        <taxon>Bacillota</taxon>
        <taxon>Clostridia</taxon>
        <taxon>Lachnospirales</taxon>
        <taxon>Lachnospiraceae</taxon>
        <taxon>Dorea</taxon>
    </lineage>
</organism>
<dbReference type="EMBL" id="CYXO01000002">
    <property type="protein sequence ID" value="CUM75425.1"/>
    <property type="molecule type" value="Genomic_DNA"/>
</dbReference>
<protein>
    <submittedName>
        <fullName evidence="1">Uncharacterized protein</fullName>
    </submittedName>
</protein>
<accession>A0A173RCB8</accession>
<evidence type="ECO:0000313" key="1">
    <source>
        <dbReference type="EMBL" id="CUM75425.1"/>
    </source>
</evidence>
<proteinExistence type="predicted"/>
<gene>
    <name evidence="1" type="ORF">ERS852573_00369</name>
</gene>
<evidence type="ECO:0000313" key="2">
    <source>
        <dbReference type="Proteomes" id="UP000095597"/>
    </source>
</evidence>
<dbReference type="RefSeq" id="WP_055213400.1">
    <property type="nucleotide sequence ID" value="NZ_CYXO01000002.1"/>
</dbReference>